<keyword evidence="11" id="KW-1185">Reference proteome</keyword>
<reference evidence="11" key="1">
    <citation type="journal article" date="2019" name="Int. J. Syst. Evol. Microbiol.">
        <title>The Global Catalogue of Microorganisms (GCM) 10K type strain sequencing project: providing services to taxonomists for standard genome sequencing and annotation.</title>
        <authorList>
            <consortium name="The Broad Institute Genomics Platform"/>
            <consortium name="The Broad Institute Genome Sequencing Center for Infectious Disease"/>
            <person name="Wu L."/>
            <person name="Ma J."/>
        </authorList>
    </citation>
    <scope>NUCLEOTIDE SEQUENCE [LARGE SCALE GENOMIC DNA]</scope>
    <source>
        <strain evidence="11">CGMCC 1.12922</strain>
    </source>
</reference>
<evidence type="ECO:0000256" key="3">
    <source>
        <dbReference type="ARBA" id="ARBA00022448"/>
    </source>
</evidence>
<organism evidence="10 11">
    <name type="scientific">Sinisalibacter lacisalsi</name>
    <dbReference type="NCBI Taxonomy" id="1526570"/>
    <lineage>
        <taxon>Bacteria</taxon>
        <taxon>Pseudomonadati</taxon>
        <taxon>Pseudomonadota</taxon>
        <taxon>Alphaproteobacteria</taxon>
        <taxon>Rhodobacterales</taxon>
        <taxon>Roseobacteraceae</taxon>
        <taxon>Sinisalibacter</taxon>
    </lineage>
</organism>
<dbReference type="PRINTS" id="PR00122">
    <property type="entry name" value="VACATPASE"/>
</dbReference>
<comment type="caution">
    <text evidence="8">Lacks conserved residue(s) required for the propagation of feature annotation.</text>
</comment>
<protein>
    <recommendedName>
        <fullName evidence="9">V-ATPase proteolipid subunit C-like domain-containing protein</fullName>
    </recommendedName>
</protein>
<evidence type="ECO:0000313" key="11">
    <source>
        <dbReference type="Proteomes" id="UP000617355"/>
    </source>
</evidence>
<dbReference type="InterPro" id="IPR002379">
    <property type="entry name" value="ATPase_proteolipid_c-like_dom"/>
</dbReference>
<feature type="transmembrane region" description="Helical" evidence="8">
    <location>
        <begin position="91"/>
        <end position="113"/>
    </location>
</feature>
<sequence>MKPITAPFIGLIALALPLAAALTYLWLGPAAAQTAVEAAGAAPAAPHAGMAMIGAAISAGLASLGAAYAVAVVGSAAVGALTEKPELLGRLLILVGLAEGIAIYGLIVAVLILNAV</sequence>
<dbReference type="InterPro" id="IPR000245">
    <property type="entry name" value="ATPase_proteolipid_csu"/>
</dbReference>
<evidence type="ECO:0000256" key="2">
    <source>
        <dbReference type="ARBA" id="ARBA00007296"/>
    </source>
</evidence>
<proteinExistence type="inferred from homology"/>
<name>A0ABQ1QSC5_9RHOB</name>
<keyword evidence="6 8" id="KW-0406">Ion transport</keyword>
<evidence type="ECO:0000259" key="9">
    <source>
        <dbReference type="Pfam" id="PF00137"/>
    </source>
</evidence>
<dbReference type="Gene3D" id="1.20.120.610">
    <property type="entry name" value="lithium bound rotor ring of v- atpase"/>
    <property type="match status" value="1"/>
</dbReference>
<comment type="similarity">
    <text evidence="2 8">Belongs to the V-ATPase proteolipid subunit family.</text>
</comment>
<keyword evidence="3 8" id="KW-0813">Transport</keyword>
<dbReference type="Proteomes" id="UP000617355">
    <property type="component" value="Unassembled WGS sequence"/>
</dbReference>
<evidence type="ECO:0000256" key="8">
    <source>
        <dbReference type="RuleBase" id="RU363060"/>
    </source>
</evidence>
<keyword evidence="5 8" id="KW-1133">Transmembrane helix</keyword>
<dbReference type="InterPro" id="IPR035921">
    <property type="entry name" value="F/V-ATP_Csub_sf"/>
</dbReference>
<comment type="subcellular location">
    <subcellularLocation>
        <location evidence="1">Membrane</location>
        <topology evidence="1">Multi-pass membrane protein</topology>
    </subcellularLocation>
</comment>
<comment type="caution">
    <text evidence="10">The sequence shown here is derived from an EMBL/GenBank/DDBJ whole genome shotgun (WGS) entry which is preliminary data.</text>
</comment>
<evidence type="ECO:0000256" key="5">
    <source>
        <dbReference type="ARBA" id="ARBA00022989"/>
    </source>
</evidence>
<dbReference type="RefSeq" id="WP_188529123.1">
    <property type="nucleotide sequence ID" value="NZ_BMGI01000005.1"/>
</dbReference>
<evidence type="ECO:0000256" key="7">
    <source>
        <dbReference type="ARBA" id="ARBA00023136"/>
    </source>
</evidence>
<feature type="transmembrane region" description="Helical" evidence="8">
    <location>
        <begin position="48"/>
        <end position="79"/>
    </location>
</feature>
<keyword evidence="4 8" id="KW-0812">Transmembrane</keyword>
<feature type="domain" description="V-ATPase proteolipid subunit C-like" evidence="9">
    <location>
        <begin position="53"/>
        <end position="112"/>
    </location>
</feature>
<evidence type="ECO:0000313" key="10">
    <source>
        <dbReference type="EMBL" id="GGD43597.1"/>
    </source>
</evidence>
<dbReference type="EMBL" id="BMGI01000005">
    <property type="protein sequence ID" value="GGD43597.1"/>
    <property type="molecule type" value="Genomic_DNA"/>
</dbReference>
<evidence type="ECO:0000256" key="4">
    <source>
        <dbReference type="ARBA" id="ARBA00022692"/>
    </source>
</evidence>
<dbReference type="Pfam" id="PF00137">
    <property type="entry name" value="ATP-synt_C"/>
    <property type="match status" value="1"/>
</dbReference>
<gene>
    <name evidence="10" type="ORF">GCM10011358_29280</name>
</gene>
<evidence type="ECO:0000256" key="1">
    <source>
        <dbReference type="ARBA" id="ARBA00004141"/>
    </source>
</evidence>
<dbReference type="CDD" id="cd18120">
    <property type="entry name" value="ATP-synt_Vo_Ao_c"/>
    <property type="match status" value="1"/>
</dbReference>
<accession>A0ABQ1QSC5</accession>
<keyword evidence="7 8" id="KW-0472">Membrane</keyword>
<evidence type="ECO:0000256" key="6">
    <source>
        <dbReference type="ARBA" id="ARBA00023065"/>
    </source>
</evidence>
<dbReference type="SUPFAM" id="SSF81333">
    <property type="entry name" value="F1F0 ATP synthase subunit C"/>
    <property type="match status" value="1"/>
</dbReference>